<feature type="transmembrane region" description="Helical" evidence="7">
    <location>
        <begin position="94"/>
        <end position="117"/>
    </location>
</feature>
<dbReference type="GO" id="GO:0005886">
    <property type="term" value="C:plasma membrane"/>
    <property type="evidence" value="ECO:0007669"/>
    <property type="project" value="UniProtKB-SubCell"/>
</dbReference>
<comment type="caution">
    <text evidence="9">The sequence shown here is derived from an EMBL/GenBank/DDBJ whole genome shotgun (WGS) entry which is preliminary data.</text>
</comment>
<evidence type="ECO:0000313" key="9">
    <source>
        <dbReference type="EMBL" id="MBC5724448.1"/>
    </source>
</evidence>
<dbReference type="Pfam" id="PF01790">
    <property type="entry name" value="LGT"/>
    <property type="match status" value="1"/>
</dbReference>
<evidence type="ECO:0000256" key="3">
    <source>
        <dbReference type="ARBA" id="ARBA00022679"/>
    </source>
</evidence>
<protein>
    <recommendedName>
        <fullName evidence="7">Phosphatidylglycerol--prolipoprotein diacylglyceryl transferase</fullName>
        <ecNumber evidence="7">2.5.1.145</ecNumber>
    </recommendedName>
</protein>
<evidence type="ECO:0000256" key="2">
    <source>
        <dbReference type="ARBA" id="ARBA00022475"/>
    </source>
</evidence>
<dbReference type="Proteomes" id="UP000606499">
    <property type="component" value="Unassembled WGS sequence"/>
</dbReference>
<keyword evidence="6 7" id="KW-0472">Membrane</keyword>
<gene>
    <name evidence="7 9" type="primary">lgt</name>
    <name evidence="9" type="ORF">H8S45_03050</name>
</gene>
<dbReference type="EMBL" id="JACOPL010000002">
    <property type="protein sequence ID" value="MBC5724448.1"/>
    <property type="molecule type" value="Genomic_DNA"/>
</dbReference>
<feature type="binding site" evidence="7">
    <location>
        <position position="145"/>
    </location>
    <ligand>
        <name>a 1,2-diacyl-sn-glycero-3-phospho-(1'-sn-glycerol)</name>
        <dbReference type="ChEBI" id="CHEBI:64716"/>
    </ligand>
</feature>
<dbReference type="EC" id="2.5.1.145" evidence="7"/>
<evidence type="ECO:0000313" key="10">
    <source>
        <dbReference type="Proteomes" id="UP000606499"/>
    </source>
</evidence>
<comment type="similarity">
    <text evidence="1 7">Belongs to the Lgt family.</text>
</comment>
<feature type="transmembrane region" description="Helical" evidence="7">
    <location>
        <begin position="60"/>
        <end position="82"/>
    </location>
</feature>
<dbReference type="RefSeq" id="WP_147573799.1">
    <property type="nucleotide sequence ID" value="NZ_JACOPL010000002.1"/>
</dbReference>
<feature type="transmembrane region" description="Helical" evidence="7">
    <location>
        <begin position="202"/>
        <end position="219"/>
    </location>
</feature>
<keyword evidence="5 7" id="KW-1133">Transmembrane helix</keyword>
<feature type="transmembrane region" description="Helical" evidence="7">
    <location>
        <begin position="28"/>
        <end position="48"/>
    </location>
</feature>
<keyword evidence="2 7" id="KW-1003">Cell membrane</keyword>
<feature type="transmembrane region" description="Helical" evidence="7">
    <location>
        <begin position="177"/>
        <end position="195"/>
    </location>
</feature>
<dbReference type="GO" id="GO:0042158">
    <property type="term" value="P:lipoprotein biosynthetic process"/>
    <property type="evidence" value="ECO:0007669"/>
    <property type="project" value="UniProtKB-UniRule"/>
</dbReference>
<dbReference type="PANTHER" id="PTHR30589">
    <property type="entry name" value="PROLIPOPROTEIN DIACYLGLYCERYL TRANSFERASE"/>
    <property type="match status" value="1"/>
</dbReference>
<dbReference type="AlphaFoldDB" id="A0A923LSH7"/>
<dbReference type="PROSITE" id="PS01311">
    <property type="entry name" value="LGT"/>
    <property type="match status" value="1"/>
</dbReference>
<evidence type="ECO:0000256" key="5">
    <source>
        <dbReference type="ARBA" id="ARBA00022989"/>
    </source>
</evidence>
<feature type="transmembrane region" description="Helical" evidence="7">
    <location>
        <begin position="231"/>
        <end position="251"/>
    </location>
</feature>
<proteinExistence type="inferred from homology"/>
<dbReference type="NCBIfam" id="TIGR00544">
    <property type="entry name" value="lgt"/>
    <property type="match status" value="1"/>
</dbReference>
<name>A0A923LSH7_9FIRM</name>
<dbReference type="GO" id="GO:0008961">
    <property type="term" value="F:phosphatidylglycerol-prolipoprotein diacylglyceryl transferase activity"/>
    <property type="evidence" value="ECO:0007669"/>
    <property type="project" value="UniProtKB-UniRule"/>
</dbReference>
<comment type="catalytic activity">
    <reaction evidence="7">
        <text>L-cysteinyl-[prolipoprotein] + a 1,2-diacyl-sn-glycero-3-phospho-(1'-sn-glycerol) = an S-1,2-diacyl-sn-glyceryl-L-cysteinyl-[prolipoprotein] + sn-glycerol 1-phosphate + H(+)</text>
        <dbReference type="Rhea" id="RHEA:56712"/>
        <dbReference type="Rhea" id="RHEA-COMP:14679"/>
        <dbReference type="Rhea" id="RHEA-COMP:14680"/>
        <dbReference type="ChEBI" id="CHEBI:15378"/>
        <dbReference type="ChEBI" id="CHEBI:29950"/>
        <dbReference type="ChEBI" id="CHEBI:57685"/>
        <dbReference type="ChEBI" id="CHEBI:64716"/>
        <dbReference type="ChEBI" id="CHEBI:140658"/>
        <dbReference type="EC" id="2.5.1.145"/>
    </reaction>
</comment>
<comment type="pathway">
    <text evidence="7">Protein modification; lipoprotein biosynthesis (diacylglyceryl transfer).</text>
</comment>
<accession>A0A923LSH7</accession>
<comment type="subcellular location">
    <subcellularLocation>
        <location evidence="7">Cell membrane</location>
        <topology evidence="7">Multi-pass membrane protein</topology>
    </subcellularLocation>
</comment>
<sequence>MEHVIAFPGLGLEFTINRVAFTVFGKEIYWYGIIICVGFILAALYLNFRVKKFGFTSDNLIDCMIICVPVGVVCARLYYVVFEWEYYSQHPAEIVAVWNGGIAIYGAVIGVLIALFAYSRFKKLSFAGLCDMAALGLLIGQCIGRWGNFINGEAHGGTTLLPWRMTIDAGSPVHPTFLYESLWNLVGFIALHFISKKRKFEGEIALLYVAWYGLGRAWIEGLRTDSLYLGPMRVSQILAVISCAAAIVILVRKYNRIAVSKKFYQPPAPVPAEAPVPVEQPAGSEKPKTAQESAAPAQEPAANGSPAAESAPEQK</sequence>
<dbReference type="PANTHER" id="PTHR30589:SF0">
    <property type="entry name" value="PHOSPHATIDYLGLYCEROL--PROLIPOPROTEIN DIACYLGLYCERYL TRANSFERASE"/>
    <property type="match status" value="1"/>
</dbReference>
<organism evidence="9 10">
    <name type="scientific">Agathobaculum faecis</name>
    <dbReference type="NCBI Taxonomy" id="2763013"/>
    <lineage>
        <taxon>Bacteria</taxon>
        <taxon>Bacillati</taxon>
        <taxon>Bacillota</taxon>
        <taxon>Clostridia</taxon>
        <taxon>Eubacteriales</taxon>
        <taxon>Butyricicoccaceae</taxon>
        <taxon>Agathobaculum</taxon>
    </lineage>
</organism>
<feature type="region of interest" description="Disordered" evidence="8">
    <location>
        <begin position="266"/>
        <end position="315"/>
    </location>
</feature>
<comment type="function">
    <text evidence="7">Catalyzes the transfer of the diacylglyceryl group from phosphatidylglycerol to the sulfhydryl group of the N-terminal cysteine of a prolipoprotein, the first step in the formation of mature lipoproteins.</text>
</comment>
<evidence type="ECO:0000256" key="8">
    <source>
        <dbReference type="SAM" id="MobiDB-lite"/>
    </source>
</evidence>
<keyword evidence="3 7" id="KW-0808">Transferase</keyword>
<feature type="compositionally biased region" description="Low complexity" evidence="8">
    <location>
        <begin position="290"/>
        <end position="302"/>
    </location>
</feature>
<evidence type="ECO:0000256" key="7">
    <source>
        <dbReference type="HAMAP-Rule" id="MF_01147"/>
    </source>
</evidence>
<evidence type="ECO:0000256" key="1">
    <source>
        <dbReference type="ARBA" id="ARBA00007150"/>
    </source>
</evidence>
<dbReference type="InterPro" id="IPR001640">
    <property type="entry name" value="Lgt"/>
</dbReference>
<dbReference type="HAMAP" id="MF_01147">
    <property type="entry name" value="Lgt"/>
    <property type="match status" value="1"/>
</dbReference>
<evidence type="ECO:0000256" key="6">
    <source>
        <dbReference type="ARBA" id="ARBA00023136"/>
    </source>
</evidence>
<evidence type="ECO:0000256" key="4">
    <source>
        <dbReference type="ARBA" id="ARBA00022692"/>
    </source>
</evidence>
<keyword evidence="4 7" id="KW-0812">Transmembrane</keyword>
<reference evidence="9" key="1">
    <citation type="submission" date="2020-08" db="EMBL/GenBank/DDBJ databases">
        <title>Genome public.</title>
        <authorList>
            <person name="Liu C."/>
            <person name="Sun Q."/>
        </authorList>
    </citation>
    <scope>NUCLEOTIDE SEQUENCE</scope>
    <source>
        <strain evidence="9">NSJ-28</strain>
    </source>
</reference>
<keyword evidence="10" id="KW-1185">Reference proteome</keyword>